<dbReference type="InterPro" id="IPR013767">
    <property type="entry name" value="PAS_fold"/>
</dbReference>
<proteinExistence type="predicted"/>
<dbReference type="FunFam" id="3.40.50.300:FF:000006">
    <property type="entry name" value="DNA-binding transcriptional regulator NtrC"/>
    <property type="match status" value="1"/>
</dbReference>
<dbReference type="PROSITE" id="PS50045">
    <property type="entry name" value="SIGMA54_INTERACT_4"/>
    <property type="match status" value="1"/>
</dbReference>
<evidence type="ECO:0000256" key="1">
    <source>
        <dbReference type="ARBA" id="ARBA00022741"/>
    </source>
</evidence>
<dbReference type="Gene3D" id="1.10.8.60">
    <property type="match status" value="1"/>
</dbReference>
<evidence type="ECO:0000256" key="2">
    <source>
        <dbReference type="ARBA" id="ARBA00022840"/>
    </source>
</evidence>
<keyword evidence="2" id="KW-0067">ATP-binding</keyword>
<keyword evidence="5" id="KW-0804">Transcription</keyword>
<dbReference type="SMART" id="SM00091">
    <property type="entry name" value="PAS"/>
    <property type="match status" value="1"/>
</dbReference>
<dbReference type="EMBL" id="UGYZ01000002">
    <property type="protein sequence ID" value="SUI99671.1"/>
    <property type="molecule type" value="Genomic_DNA"/>
</dbReference>
<dbReference type="InterPro" id="IPR000014">
    <property type="entry name" value="PAS"/>
</dbReference>
<dbReference type="GO" id="GO:0003677">
    <property type="term" value="F:DNA binding"/>
    <property type="evidence" value="ECO:0007669"/>
    <property type="project" value="UniProtKB-KW"/>
</dbReference>
<dbReference type="InterPro" id="IPR002078">
    <property type="entry name" value="Sigma_54_int"/>
</dbReference>
<organism evidence="8 9">
    <name type="scientific">Sporosarcina pasteurii</name>
    <name type="common">Bacillus pasteurii</name>
    <dbReference type="NCBI Taxonomy" id="1474"/>
    <lineage>
        <taxon>Bacteria</taxon>
        <taxon>Bacillati</taxon>
        <taxon>Bacillota</taxon>
        <taxon>Bacilli</taxon>
        <taxon>Bacillales</taxon>
        <taxon>Caryophanaceae</taxon>
        <taxon>Sporosarcina</taxon>
    </lineage>
</organism>
<feature type="domain" description="PAS" evidence="7">
    <location>
        <begin position="13"/>
        <end position="58"/>
    </location>
</feature>
<dbReference type="InterPro" id="IPR025944">
    <property type="entry name" value="Sigma_54_int_dom_CS"/>
</dbReference>
<feature type="domain" description="Sigma-54 factor interaction" evidence="6">
    <location>
        <begin position="146"/>
        <end position="375"/>
    </location>
</feature>
<dbReference type="Gene3D" id="3.40.50.300">
    <property type="entry name" value="P-loop containing nucleotide triphosphate hydrolases"/>
    <property type="match status" value="1"/>
</dbReference>
<sequence>MRNNSMEKKVDVTLESMLKILDYSSDEIFVLNSEKQIVYVNRNCEKHYGLKQDEILGKYNHELYEQGYWKPSIVPDVFERKEPVHLKQQTYIGAELLTTAIPILNDDHEIEYVFITSTELNNFKRLIEKKSLIEEITEKEESHSNFITNSPKVGKIIEFSNKVAPTDSTILIQGESGTGKGVLAYYLHQISHRKSGPFLTVNCAAIPEDLLESELFGYTGGAFTGANKEGKTGLFEAANNGTIFLDEIGELALSLQAKVLGVIQDKQFIPIGSSESKKVDIRIIAATNQNLLEMVRNKRFREDLFYRLNVIDVHMPPLRERSEDIIPLTYSFLNKFNEKYNTNKVISPSCLDVLYYYSWPGNIRQLENLIERLVIVGGSIIQIDDLPQVIQDQVKDIPQLIHPNSLDCALEETTRTLVRRSYDKNQSSRAVAKDLDISQSRASRLIREHCQDLLPEK</sequence>
<dbReference type="PROSITE" id="PS00675">
    <property type="entry name" value="SIGMA54_INTERACT_1"/>
    <property type="match status" value="1"/>
</dbReference>
<protein>
    <submittedName>
        <fullName evidence="8">Nif-specific regulatory protein</fullName>
    </submittedName>
</protein>
<dbReference type="InterPro" id="IPR027417">
    <property type="entry name" value="P-loop_NTPase"/>
</dbReference>
<keyword evidence="1" id="KW-0547">Nucleotide-binding</keyword>
<dbReference type="InterPro" id="IPR003593">
    <property type="entry name" value="AAA+_ATPase"/>
</dbReference>
<keyword evidence="9" id="KW-1185">Reference proteome</keyword>
<dbReference type="InterPro" id="IPR058031">
    <property type="entry name" value="AAA_lid_NorR"/>
</dbReference>
<dbReference type="SUPFAM" id="SSF52540">
    <property type="entry name" value="P-loop containing nucleoside triphosphate hydrolases"/>
    <property type="match status" value="1"/>
</dbReference>
<dbReference type="SUPFAM" id="SSF55785">
    <property type="entry name" value="PYP-like sensor domain (PAS domain)"/>
    <property type="match status" value="1"/>
</dbReference>
<dbReference type="Gene3D" id="3.30.450.20">
    <property type="entry name" value="PAS domain"/>
    <property type="match status" value="1"/>
</dbReference>
<evidence type="ECO:0000256" key="4">
    <source>
        <dbReference type="ARBA" id="ARBA00023125"/>
    </source>
</evidence>
<dbReference type="InterPro" id="IPR035965">
    <property type="entry name" value="PAS-like_dom_sf"/>
</dbReference>
<accession>A0A380BFF4</accession>
<evidence type="ECO:0000259" key="6">
    <source>
        <dbReference type="PROSITE" id="PS50045"/>
    </source>
</evidence>
<evidence type="ECO:0000256" key="5">
    <source>
        <dbReference type="ARBA" id="ARBA00023163"/>
    </source>
</evidence>
<dbReference type="GO" id="GO:0006355">
    <property type="term" value="P:regulation of DNA-templated transcription"/>
    <property type="evidence" value="ECO:0007669"/>
    <property type="project" value="InterPro"/>
</dbReference>
<dbReference type="Pfam" id="PF00158">
    <property type="entry name" value="Sigma54_activat"/>
    <property type="match status" value="1"/>
</dbReference>
<dbReference type="PROSITE" id="PS00676">
    <property type="entry name" value="SIGMA54_INTERACT_2"/>
    <property type="match status" value="1"/>
</dbReference>
<dbReference type="CDD" id="cd00009">
    <property type="entry name" value="AAA"/>
    <property type="match status" value="1"/>
</dbReference>
<dbReference type="InterPro" id="IPR025943">
    <property type="entry name" value="Sigma_54_int_dom_ATP-bd_2"/>
</dbReference>
<evidence type="ECO:0000256" key="3">
    <source>
        <dbReference type="ARBA" id="ARBA00023015"/>
    </source>
</evidence>
<evidence type="ECO:0000313" key="8">
    <source>
        <dbReference type="EMBL" id="SUI99671.1"/>
    </source>
</evidence>
<dbReference type="PROSITE" id="PS00688">
    <property type="entry name" value="SIGMA54_INTERACT_3"/>
    <property type="match status" value="1"/>
</dbReference>
<gene>
    <name evidence="8" type="primary">nifA_1</name>
    <name evidence="8" type="ORF">NCTC4822_00717</name>
</gene>
<dbReference type="Pfam" id="PF25601">
    <property type="entry name" value="AAA_lid_14"/>
    <property type="match status" value="1"/>
</dbReference>
<dbReference type="InterPro" id="IPR025662">
    <property type="entry name" value="Sigma_54_int_dom_ATP-bd_1"/>
</dbReference>
<dbReference type="SMART" id="SM00382">
    <property type="entry name" value="AAA"/>
    <property type="match status" value="1"/>
</dbReference>
<dbReference type="GO" id="GO:0005524">
    <property type="term" value="F:ATP binding"/>
    <property type="evidence" value="ECO:0007669"/>
    <property type="project" value="UniProtKB-KW"/>
</dbReference>
<dbReference type="PANTHER" id="PTHR32071">
    <property type="entry name" value="TRANSCRIPTIONAL REGULATORY PROTEIN"/>
    <property type="match status" value="1"/>
</dbReference>
<dbReference type="PROSITE" id="PS50112">
    <property type="entry name" value="PAS"/>
    <property type="match status" value="1"/>
</dbReference>
<evidence type="ECO:0000313" key="9">
    <source>
        <dbReference type="Proteomes" id="UP000254519"/>
    </source>
</evidence>
<dbReference type="AlphaFoldDB" id="A0A380BFF4"/>
<dbReference type="PANTHER" id="PTHR32071:SF57">
    <property type="entry name" value="C4-DICARBOXYLATE TRANSPORT TRANSCRIPTIONAL REGULATORY PROTEIN DCTD"/>
    <property type="match status" value="1"/>
</dbReference>
<reference evidence="8 9" key="1">
    <citation type="submission" date="2018-06" db="EMBL/GenBank/DDBJ databases">
        <authorList>
            <consortium name="Pathogen Informatics"/>
            <person name="Doyle S."/>
        </authorList>
    </citation>
    <scope>NUCLEOTIDE SEQUENCE [LARGE SCALE GENOMIC DNA]</scope>
    <source>
        <strain evidence="9">ATCC 11859 / DSM 33 / NCIB 8841 / NCTC 4822</strain>
    </source>
</reference>
<keyword evidence="4" id="KW-0238">DNA-binding</keyword>
<dbReference type="NCBIfam" id="TIGR00229">
    <property type="entry name" value="sensory_box"/>
    <property type="match status" value="1"/>
</dbReference>
<dbReference type="Pfam" id="PF00989">
    <property type="entry name" value="PAS"/>
    <property type="match status" value="1"/>
</dbReference>
<keyword evidence="3" id="KW-0805">Transcription regulation</keyword>
<dbReference type="Proteomes" id="UP000254519">
    <property type="component" value="Unassembled WGS sequence"/>
</dbReference>
<dbReference type="Gene3D" id="1.10.10.60">
    <property type="entry name" value="Homeodomain-like"/>
    <property type="match status" value="1"/>
</dbReference>
<dbReference type="CDD" id="cd00130">
    <property type="entry name" value="PAS"/>
    <property type="match status" value="1"/>
</dbReference>
<name>A0A380BFF4_SPOPA</name>
<evidence type="ECO:0000259" key="7">
    <source>
        <dbReference type="PROSITE" id="PS50112"/>
    </source>
</evidence>